<organism evidence="3 4">
    <name type="scientific">Rhodotorula taiwanensis</name>
    <dbReference type="NCBI Taxonomy" id="741276"/>
    <lineage>
        <taxon>Eukaryota</taxon>
        <taxon>Fungi</taxon>
        <taxon>Dikarya</taxon>
        <taxon>Basidiomycota</taxon>
        <taxon>Pucciniomycotina</taxon>
        <taxon>Microbotryomycetes</taxon>
        <taxon>Sporidiobolales</taxon>
        <taxon>Sporidiobolaceae</taxon>
        <taxon>Rhodotorula</taxon>
    </lineage>
</organism>
<evidence type="ECO:0000313" key="3">
    <source>
        <dbReference type="EMBL" id="POY70445.1"/>
    </source>
</evidence>
<name>A0A2S5B123_9BASI</name>
<evidence type="ECO:0000313" key="4">
    <source>
        <dbReference type="Proteomes" id="UP000237144"/>
    </source>
</evidence>
<gene>
    <name evidence="3" type="ORF">BMF94_6513</name>
</gene>
<dbReference type="OrthoDB" id="2526477at2759"/>
<comment type="caution">
    <text evidence="3">The sequence shown here is derived from an EMBL/GenBank/DDBJ whole genome shotgun (WGS) entry which is preliminary data.</text>
</comment>
<keyword evidence="4" id="KW-1185">Reference proteome</keyword>
<evidence type="ECO:0000256" key="1">
    <source>
        <dbReference type="SAM" id="MobiDB-lite"/>
    </source>
</evidence>
<dbReference type="AlphaFoldDB" id="A0A2S5B123"/>
<dbReference type="EMBL" id="PJQD01000116">
    <property type="protein sequence ID" value="POY70445.1"/>
    <property type="molecule type" value="Genomic_DNA"/>
</dbReference>
<keyword evidence="2" id="KW-1133">Transmembrane helix</keyword>
<evidence type="ECO:0000256" key="2">
    <source>
        <dbReference type="SAM" id="Phobius"/>
    </source>
</evidence>
<feature type="region of interest" description="Disordered" evidence="1">
    <location>
        <begin position="335"/>
        <end position="405"/>
    </location>
</feature>
<sequence length="405" mass="43614">MPSGNRTIDDQDIAIQYSGPWHFYRGSSPTSDPSRWNASDWFSGTFASCGGTDPTAPRATVPCEVRFPFRGTYAAMFGDSNGSHGVYSCRLESDEADMPTEAEGLWSWFDGGSLWWWKYRHNVTLCAVAGIPDASHTLVLSVQPSEVYQGIAFDFAQSSDLVPAGETFTWSSDFTTAVPPTEFRNTTATPILPTSTVAFGAAPSATNGAGSYSDGGASKLGIALGIGLGLGLPFLLGAGLAMWWYLRRKRRRASIDYSGTFEVQSVRNSKSPRALARDGDFGTDTLVDSGMEKEGTGWYGRAGHEGAYGSHATIPASPVHYSPASYDFALPPSPDATMPMLEQRASYPGSPSLYPPASSPQRHRWSAPTFQGDSDDLAPVPSREISGLDLPPDAELDDPNTFRER</sequence>
<protein>
    <submittedName>
        <fullName evidence="3">Uncharacterized protein</fullName>
    </submittedName>
</protein>
<accession>A0A2S5B123</accession>
<dbReference type="Proteomes" id="UP000237144">
    <property type="component" value="Unassembled WGS sequence"/>
</dbReference>
<keyword evidence="2" id="KW-0812">Transmembrane</keyword>
<feature type="transmembrane region" description="Helical" evidence="2">
    <location>
        <begin position="220"/>
        <end position="246"/>
    </location>
</feature>
<dbReference type="STRING" id="741276.A0A2S5B123"/>
<reference evidence="3 4" key="1">
    <citation type="journal article" date="2018" name="Front. Microbiol.">
        <title>Prospects for Fungal Bioremediation of Acidic Radioactive Waste Sites: Characterization and Genome Sequence of Rhodotorula taiwanensis MD1149.</title>
        <authorList>
            <person name="Tkavc R."/>
            <person name="Matrosova V.Y."/>
            <person name="Grichenko O.E."/>
            <person name="Gostincar C."/>
            <person name="Volpe R.P."/>
            <person name="Klimenkova P."/>
            <person name="Gaidamakova E.K."/>
            <person name="Zhou C.E."/>
            <person name="Stewart B.J."/>
            <person name="Lyman M.G."/>
            <person name="Malfatti S.A."/>
            <person name="Rubinfeld B."/>
            <person name="Courtot M."/>
            <person name="Singh J."/>
            <person name="Dalgard C.L."/>
            <person name="Hamilton T."/>
            <person name="Frey K.G."/>
            <person name="Gunde-Cimerman N."/>
            <person name="Dugan L."/>
            <person name="Daly M.J."/>
        </authorList>
    </citation>
    <scope>NUCLEOTIDE SEQUENCE [LARGE SCALE GENOMIC DNA]</scope>
    <source>
        <strain evidence="3 4">MD1149</strain>
    </source>
</reference>
<keyword evidence="2" id="KW-0472">Membrane</keyword>
<proteinExistence type="predicted"/>